<name>A0AAJ7S9D2_9HYME</name>
<organism evidence="2 3">
    <name type="scientific">Ceratina calcarata</name>
    <dbReference type="NCBI Taxonomy" id="156304"/>
    <lineage>
        <taxon>Eukaryota</taxon>
        <taxon>Metazoa</taxon>
        <taxon>Ecdysozoa</taxon>
        <taxon>Arthropoda</taxon>
        <taxon>Hexapoda</taxon>
        <taxon>Insecta</taxon>
        <taxon>Pterygota</taxon>
        <taxon>Neoptera</taxon>
        <taxon>Endopterygota</taxon>
        <taxon>Hymenoptera</taxon>
        <taxon>Apocrita</taxon>
        <taxon>Aculeata</taxon>
        <taxon>Apoidea</taxon>
        <taxon>Anthophila</taxon>
        <taxon>Apidae</taxon>
        <taxon>Ceratina</taxon>
        <taxon>Zadontomerus</taxon>
    </lineage>
</organism>
<feature type="region of interest" description="Disordered" evidence="1">
    <location>
        <begin position="815"/>
        <end position="1123"/>
    </location>
</feature>
<feature type="compositionally biased region" description="Basic and acidic residues" evidence="1">
    <location>
        <begin position="335"/>
        <end position="349"/>
    </location>
</feature>
<dbReference type="AlphaFoldDB" id="A0AAJ7S9D2"/>
<keyword evidence="2" id="KW-1185">Reference proteome</keyword>
<proteinExistence type="predicted"/>
<protein>
    <submittedName>
        <fullName evidence="3">Uncharacterized protein LOC113464894</fullName>
    </submittedName>
</protein>
<dbReference type="RefSeq" id="XP_026673293.1">
    <property type="nucleotide sequence ID" value="XM_026817492.1"/>
</dbReference>
<feature type="region of interest" description="Disordered" evidence="1">
    <location>
        <begin position="754"/>
        <end position="776"/>
    </location>
</feature>
<evidence type="ECO:0000313" key="3">
    <source>
        <dbReference type="RefSeq" id="XP_026673293.1"/>
    </source>
</evidence>
<feature type="compositionally biased region" description="Polar residues" evidence="1">
    <location>
        <begin position="916"/>
        <end position="926"/>
    </location>
</feature>
<feature type="compositionally biased region" description="Basic residues" evidence="1">
    <location>
        <begin position="612"/>
        <end position="621"/>
    </location>
</feature>
<feature type="compositionally biased region" description="Polar residues" evidence="1">
    <location>
        <begin position="636"/>
        <end position="651"/>
    </location>
</feature>
<feature type="region of interest" description="Disordered" evidence="1">
    <location>
        <begin position="584"/>
        <end position="651"/>
    </location>
</feature>
<gene>
    <name evidence="3" type="primary">LOC113464894</name>
</gene>
<accession>A0AAJ7S9D2</accession>
<feature type="compositionally biased region" description="Polar residues" evidence="1">
    <location>
        <begin position="45"/>
        <end position="61"/>
    </location>
</feature>
<feature type="region of interest" description="Disordered" evidence="1">
    <location>
        <begin position="335"/>
        <end position="356"/>
    </location>
</feature>
<feature type="compositionally biased region" description="Acidic residues" evidence="1">
    <location>
        <begin position="1008"/>
        <end position="1019"/>
    </location>
</feature>
<evidence type="ECO:0000256" key="1">
    <source>
        <dbReference type="SAM" id="MobiDB-lite"/>
    </source>
</evidence>
<feature type="compositionally biased region" description="Pro residues" evidence="1">
    <location>
        <begin position="929"/>
        <end position="947"/>
    </location>
</feature>
<feature type="compositionally biased region" description="Polar residues" evidence="1">
    <location>
        <begin position="1051"/>
        <end position="1064"/>
    </location>
</feature>
<dbReference type="KEGG" id="ccal:113464894"/>
<dbReference type="GeneID" id="113464894"/>
<feature type="compositionally biased region" description="Basic and acidic residues" evidence="1">
    <location>
        <begin position="985"/>
        <end position="1007"/>
    </location>
</feature>
<dbReference type="Proteomes" id="UP000694925">
    <property type="component" value="Unplaced"/>
</dbReference>
<feature type="compositionally biased region" description="Low complexity" evidence="1">
    <location>
        <begin position="1065"/>
        <end position="1102"/>
    </location>
</feature>
<reference evidence="3" key="1">
    <citation type="submission" date="2025-08" db="UniProtKB">
        <authorList>
            <consortium name="RefSeq"/>
        </authorList>
    </citation>
    <scope>IDENTIFICATION</scope>
    <source>
        <tissue evidence="3">Whole body</tissue>
    </source>
</reference>
<feature type="compositionally biased region" description="Basic residues" evidence="1">
    <location>
        <begin position="587"/>
        <end position="604"/>
    </location>
</feature>
<feature type="non-terminal residue" evidence="3">
    <location>
        <position position="1187"/>
    </location>
</feature>
<feature type="compositionally biased region" description="Acidic residues" evidence="1">
    <location>
        <begin position="975"/>
        <end position="984"/>
    </location>
</feature>
<sequence>MDLNENVVVGVEQRDRSEKSQPDTADEKNSSTGNEREENRELPSRGSNDSVRNGDSANPNENGKRPCRKASLRRENWETKMCEQAKDLVCQVNYPDGNVANCTGENIWQHNYGDECPASRYDAKRTNDPNRNCKSGINISVVSRQEIPCENLEVEKPMYSVSFKRCFDSCGEANYRCTFENCCGNCEPYIMEIQDDDCGAYQSWQNTDFDSRNSCFEECCCTRDMKVYSSNMSVRRRRSCSTYSEAGNCCSSEPKCDFLATDTSSKQCLQRVHFAKLENCAKANHSACSFCSRKCTPSKASLFVEIGESVADVCKLASGQTIRCEDSTESLKDDRRKDRVKRNKSDSLRSKLKRSGPKCNLDCKGRPGAVARSCSDRIATIDTHDCTEQMHREPFCAEMARTTRSTVCFQDMRDCRAQTDSSMYLNKKMTGCSQQCEAIDYSLLDDIRRGKIWSQLQDTYKSFMKVATTSIGQIVKQSSKLKRSKTCASKERERFTCGTCTNDCANNVTCADQCNQSEPYNDCLYGGQCWKEMITHKANKCDVHCCRNVCYENIAGLPNCQMPLCQNDCWKPIVHAEVISKKDCRSRPRSKNLRHLPHNSFRKRGGGETNQKKKVTGKRASKNQNLSPMANPAPMAQSNPATQSNPANSQQAIAEPQMQPFEIHDDQIERATVHIDVSVQANAIRARVEPSAPYVQESMTYEKRVKAIQRLGMYPDAMPLAMQEQESPVIQEIGTTLHPLPRKEESKVIKRLALQRAPRKQSSTTARSTVAEAPSRIRHDVSRPAKKQVTKPDRVLTAAQRPAVGRGVQCMLIRESPPVSGIDPRQIPSRTDPCTCRPRPGPSAARLGQPLTSVPTRPARQTDRLPSRVEKIDRVQPARPVADVCVRDPADILRPSRTRVPDVQRVPSVPPPARQPSATPARQPSATPARPPSVTPARPPSVTPARPPSAILAGIPPPAPPPAQTDSFVSLPTYEGDDIPDDIADEAREDVPDEARDDGADEVRGDGDDRDADVDDLSDIDALRPDDPSAAVTMDDQADDAGPQDPEGDTSDSPIVSSPSQEDISPSTSRPAATSSPVPAAPPIATAPEAAPTDAPIADTTALQPMPDMPQDLDRSLPGGPFEFSKEINGRRMHVSVQMQTSNTILTQILSEFQIGNRKRQVLMSIKLQANLDDQQQPHLQTPPPPP</sequence>
<feature type="compositionally biased region" description="Basic and acidic residues" evidence="1">
    <location>
        <begin position="860"/>
        <end position="876"/>
    </location>
</feature>
<feature type="compositionally biased region" description="Basic and acidic residues" evidence="1">
    <location>
        <begin position="12"/>
        <end position="43"/>
    </location>
</feature>
<feature type="region of interest" description="Disordered" evidence="1">
    <location>
        <begin position="1"/>
        <end position="70"/>
    </location>
</feature>
<evidence type="ECO:0000313" key="2">
    <source>
        <dbReference type="Proteomes" id="UP000694925"/>
    </source>
</evidence>